<dbReference type="Gene3D" id="1.20.5.1300">
    <property type="match status" value="1"/>
</dbReference>
<dbReference type="PANTHER" id="PTHR21256:SF2">
    <property type="entry name" value="HISTIDINE BIOSYNTHESIS TRIFUNCTIONAL PROTEIN"/>
    <property type="match status" value="1"/>
</dbReference>
<feature type="binding site" evidence="8 12">
    <location>
        <position position="361"/>
    </location>
    <ligand>
        <name>substrate</name>
    </ligand>
</feature>
<dbReference type="PIRSF" id="PIRSF000099">
    <property type="entry name" value="Histidinol_dh"/>
    <property type="match status" value="1"/>
</dbReference>
<feature type="binding site" evidence="8 12">
    <location>
        <position position="262"/>
    </location>
    <ligand>
        <name>substrate</name>
    </ligand>
</feature>
<evidence type="ECO:0000256" key="4">
    <source>
        <dbReference type="ARBA" id="ARBA00022723"/>
    </source>
</evidence>
<evidence type="ECO:0000256" key="7">
    <source>
        <dbReference type="ARBA" id="ARBA00049489"/>
    </source>
</evidence>
<dbReference type="EMBL" id="JACRSO010000001">
    <property type="protein sequence ID" value="MBC8528416.1"/>
    <property type="molecule type" value="Genomic_DNA"/>
</dbReference>
<dbReference type="RefSeq" id="WP_249284435.1">
    <property type="nucleotide sequence ID" value="NZ_JACRSO010000001.1"/>
</dbReference>
<feature type="binding site" evidence="8 13">
    <location>
        <position position="262"/>
    </location>
    <ligand>
        <name>Zn(2+)</name>
        <dbReference type="ChEBI" id="CHEBI:29105"/>
    </ligand>
</feature>
<keyword evidence="6 8" id="KW-0560">Oxidoreductase</keyword>
<dbReference type="GO" id="GO:0005829">
    <property type="term" value="C:cytosol"/>
    <property type="evidence" value="ECO:0007669"/>
    <property type="project" value="TreeGrafter"/>
</dbReference>
<organism evidence="15 16">
    <name type="scientific">Luoshenia tenuis</name>
    <dbReference type="NCBI Taxonomy" id="2763654"/>
    <lineage>
        <taxon>Bacteria</taxon>
        <taxon>Bacillati</taxon>
        <taxon>Bacillota</taxon>
        <taxon>Clostridia</taxon>
        <taxon>Christensenellales</taxon>
        <taxon>Christensenellaceae</taxon>
        <taxon>Luoshenia</taxon>
    </lineage>
</organism>
<feature type="binding site" evidence="8 11">
    <location>
        <position position="214"/>
    </location>
    <ligand>
        <name>NAD(+)</name>
        <dbReference type="ChEBI" id="CHEBI:57540"/>
    </ligand>
</feature>
<feature type="binding site" evidence="8 12">
    <location>
        <position position="328"/>
    </location>
    <ligand>
        <name>substrate</name>
    </ligand>
</feature>
<evidence type="ECO:0000256" key="13">
    <source>
        <dbReference type="PIRSR" id="PIRSR000099-4"/>
    </source>
</evidence>
<dbReference type="Pfam" id="PF00815">
    <property type="entry name" value="Histidinol_dh"/>
    <property type="match status" value="1"/>
</dbReference>
<dbReference type="GO" id="GO:0051287">
    <property type="term" value="F:NAD binding"/>
    <property type="evidence" value="ECO:0007669"/>
    <property type="project" value="InterPro"/>
</dbReference>
<dbReference type="InterPro" id="IPR012131">
    <property type="entry name" value="Hstdl_DH"/>
</dbReference>
<comment type="catalytic activity">
    <reaction evidence="7 8">
        <text>L-histidinol + 2 NAD(+) + H2O = L-histidine + 2 NADH + 3 H(+)</text>
        <dbReference type="Rhea" id="RHEA:20641"/>
        <dbReference type="ChEBI" id="CHEBI:15377"/>
        <dbReference type="ChEBI" id="CHEBI:15378"/>
        <dbReference type="ChEBI" id="CHEBI:57540"/>
        <dbReference type="ChEBI" id="CHEBI:57595"/>
        <dbReference type="ChEBI" id="CHEBI:57699"/>
        <dbReference type="ChEBI" id="CHEBI:57945"/>
        <dbReference type="EC" id="1.1.1.23"/>
    </reaction>
</comment>
<dbReference type="PANTHER" id="PTHR21256">
    <property type="entry name" value="HISTIDINOL DEHYDROGENASE HDH"/>
    <property type="match status" value="1"/>
</dbReference>
<dbReference type="EC" id="1.1.1.23" evidence="3 8"/>
<evidence type="ECO:0000256" key="1">
    <source>
        <dbReference type="ARBA" id="ARBA00003850"/>
    </source>
</evidence>
<feature type="binding site" evidence="8 12">
    <location>
        <position position="237"/>
    </location>
    <ligand>
        <name>substrate</name>
    </ligand>
</feature>
<feature type="binding site" evidence="8 13">
    <location>
        <position position="361"/>
    </location>
    <ligand>
        <name>Zn(2+)</name>
        <dbReference type="ChEBI" id="CHEBI:29105"/>
    </ligand>
</feature>
<name>A0A926CZD9_9FIRM</name>
<accession>A0A926CZD9</accession>
<protein>
    <recommendedName>
        <fullName evidence="3 8">Histidinol dehydrogenase</fullName>
        <shortName evidence="8">HDH</shortName>
        <ecNumber evidence="3 8">1.1.1.23</ecNumber>
    </recommendedName>
</protein>
<evidence type="ECO:0000256" key="8">
    <source>
        <dbReference type="HAMAP-Rule" id="MF_01024"/>
    </source>
</evidence>
<evidence type="ECO:0000256" key="12">
    <source>
        <dbReference type="PIRSR" id="PIRSR000099-3"/>
    </source>
</evidence>
<feature type="binding site" evidence="8 12">
    <location>
        <position position="415"/>
    </location>
    <ligand>
        <name>substrate</name>
    </ligand>
</feature>
<feature type="binding site" evidence="8 12">
    <location>
        <position position="259"/>
    </location>
    <ligand>
        <name>substrate</name>
    </ligand>
</feature>
<sequence length="432" mass="46476">MIPIIDWQAAPQAVKERLTGRSQLNFDAVRGVVNEVLSNIRQRGDEALLEYTAKFDGVQFPDGAAMRITQEEIDQAYAQVDADMLRRLRAARDNIRAFHEKQMQKTWMDIGPGKTLGQLVRPIASVGVYVPGGTAAYPSSVLMNIMPAKVAGVERIVMVTPPGKDGKANPLSVVCAAEAGANEMIKMGGAQAVAALAFGTQSIEKVDKITGPGNIYVANAKREVYGYVGIDMIAGPSEVMVIADASATPRYVAADLLSQAEHDALSAVILATDSMAIAQGVAQELERQLSTLSRKEIAGKSLSTYGTIVVVPDLKAAAALANEVAPEHLELCVSAPFELLGQIRNAGAIFLGHYTPEPVGDYWAGPNHVLPTSGTARFFSPLSVEDFLKKSSVLYYSREELASCWQDISQFARGEGLDAHARAVELRFEEEK</sequence>
<dbReference type="AlphaFoldDB" id="A0A926CZD9"/>
<keyword evidence="16" id="KW-1185">Reference proteome</keyword>
<comment type="similarity">
    <text evidence="2 8 9 14">Belongs to the histidinol dehydrogenase family.</text>
</comment>
<comment type="caution">
    <text evidence="15">The sequence shown here is derived from an EMBL/GenBank/DDBJ whole genome shotgun (WGS) entry which is preliminary data.</text>
</comment>
<dbReference type="FunFam" id="3.40.50.1980:FF:000026">
    <property type="entry name" value="Histidinol dehydrogenase"/>
    <property type="match status" value="1"/>
</dbReference>
<keyword evidence="8 11" id="KW-0520">NAD</keyword>
<keyword evidence="4 8" id="KW-0479">Metal-binding</keyword>
<evidence type="ECO:0000256" key="6">
    <source>
        <dbReference type="ARBA" id="ARBA00023002"/>
    </source>
</evidence>
<comment type="function">
    <text evidence="1 8">Catalyzes the sequential NAD-dependent oxidations of L-histidinol to L-histidinaldehyde and then to L-histidine.</text>
</comment>
<evidence type="ECO:0000313" key="16">
    <source>
        <dbReference type="Proteomes" id="UP000654279"/>
    </source>
</evidence>
<dbReference type="GO" id="GO:0008270">
    <property type="term" value="F:zinc ion binding"/>
    <property type="evidence" value="ECO:0007669"/>
    <property type="project" value="UniProtKB-UniRule"/>
</dbReference>
<reference evidence="15" key="1">
    <citation type="submission" date="2020-08" db="EMBL/GenBank/DDBJ databases">
        <title>Genome public.</title>
        <authorList>
            <person name="Liu C."/>
            <person name="Sun Q."/>
        </authorList>
    </citation>
    <scope>NUCLEOTIDE SEQUENCE</scope>
    <source>
        <strain evidence="15">NSJ-44</strain>
    </source>
</reference>
<feature type="active site" description="Proton acceptor" evidence="8 10">
    <location>
        <position position="328"/>
    </location>
</feature>
<proteinExistence type="inferred from homology"/>
<dbReference type="FunFam" id="3.40.50.1980:FF:000001">
    <property type="entry name" value="Histidinol dehydrogenase"/>
    <property type="match status" value="1"/>
</dbReference>
<evidence type="ECO:0000256" key="9">
    <source>
        <dbReference type="PIRNR" id="PIRNR000099"/>
    </source>
</evidence>
<dbReference type="InterPro" id="IPR022695">
    <property type="entry name" value="Histidinol_DH_monofunct"/>
</dbReference>
<dbReference type="PRINTS" id="PR00083">
    <property type="entry name" value="HOLDHDRGNASE"/>
</dbReference>
<feature type="active site" description="Proton acceptor" evidence="8 10">
    <location>
        <position position="327"/>
    </location>
</feature>
<dbReference type="Gene3D" id="3.40.50.1980">
    <property type="entry name" value="Nitrogenase molybdenum iron protein domain"/>
    <property type="match status" value="2"/>
</dbReference>
<feature type="binding site" evidence="8 13">
    <location>
        <position position="420"/>
    </location>
    <ligand>
        <name>Zn(2+)</name>
        <dbReference type="ChEBI" id="CHEBI:29105"/>
    </ligand>
</feature>
<evidence type="ECO:0000313" key="15">
    <source>
        <dbReference type="EMBL" id="MBC8528416.1"/>
    </source>
</evidence>
<keyword evidence="8" id="KW-0028">Amino-acid biosynthesis</keyword>
<comment type="pathway">
    <text evidence="8">Amino-acid biosynthesis; L-histidine biosynthesis; L-histidine from 5-phospho-alpha-D-ribose 1-diphosphate: step 9/9.</text>
</comment>
<dbReference type="NCBIfam" id="TIGR00069">
    <property type="entry name" value="hisD"/>
    <property type="match status" value="1"/>
</dbReference>
<feature type="binding site" evidence="8 11">
    <location>
        <position position="129"/>
    </location>
    <ligand>
        <name>NAD(+)</name>
        <dbReference type="ChEBI" id="CHEBI:57540"/>
    </ligand>
</feature>
<evidence type="ECO:0000256" key="14">
    <source>
        <dbReference type="RuleBase" id="RU004175"/>
    </source>
</evidence>
<dbReference type="Proteomes" id="UP000654279">
    <property type="component" value="Unassembled WGS sequence"/>
</dbReference>
<evidence type="ECO:0000256" key="5">
    <source>
        <dbReference type="ARBA" id="ARBA00022833"/>
    </source>
</evidence>
<evidence type="ECO:0000256" key="10">
    <source>
        <dbReference type="PIRSR" id="PIRSR000099-1"/>
    </source>
</evidence>
<dbReference type="HAMAP" id="MF_01024">
    <property type="entry name" value="HisD"/>
    <property type="match status" value="1"/>
</dbReference>
<evidence type="ECO:0000256" key="3">
    <source>
        <dbReference type="ARBA" id="ARBA00012965"/>
    </source>
</evidence>
<dbReference type="InterPro" id="IPR001692">
    <property type="entry name" value="Histidinol_DH_CS"/>
</dbReference>
<evidence type="ECO:0000256" key="11">
    <source>
        <dbReference type="PIRSR" id="PIRSR000099-2"/>
    </source>
</evidence>
<comment type="cofactor">
    <cofactor evidence="8 13">
        <name>Zn(2+)</name>
        <dbReference type="ChEBI" id="CHEBI:29105"/>
    </cofactor>
    <text evidence="8 13">Binds 1 zinc ion per subunit.</text>
</comment>
<dbReference type="GO" id="GO:0004399">
    <property type="term" value="F:histidinol dehydrogenase activity"/>
    <property type="evidence" value="ECO:0007669"/>
    <property type="project" value="UniProtKB-UniRule"/>
</dbReference>
<dbReference type="GO" id="GO:0000105">
    <property type="term" value="P:L-histidine biosynthetic process"/>
    <property type="evidence" value="ECO:0007669"/>
    <property type="project" value="UniProtKB-UniRule"/>
</dbReference>
<dbReference type="CDD" id="cd06572">
    <property type="entry name" value="Histidinol_dh"/>
    <property type="match status" value="1"/>
</dbReference>
<evidence type="ECO:0000256" key="2">
    <source>
        <dbReference type="ARBA" id="ARBA00010178"/>
    </source>
</evidence>
<feature type="binding site" evidence="8 13">
    <location>
        <position position="259"/>
    </location>
    <ligand>
        <name>Zn(2+)</name>
        <dbReference type="ChEBI" id="CHEBI:29105"/>
    </ligand>
</feature>
<feature type="binding site" evidence="8 12">
    <location>
        <position position="420"/>
    </location>
    <ligand>
        <name>substrate</name>
    </ligand>
</feature>
<feature type="binding site" evidence="8 11">
    <location>
        <position position="191"/>
    </location>
    <ligand>
        <name>NAD(+)</name>
        <dbReference type="ChEBI" id="CHEBI:57540"/>
    </ligand>
</feature>
<dbReference type="PROSITE" id="PS00611">
    <property type="entry name" value="HISOL_DEHYDROGENASE"/>
    <property type="match status" value="1"/>
</dbReference>
<dbReference type="InterPro" id="IPR016161">
    <property type="entry name" value="Ald_DH/histidinol_DH"/>
</dbReference>
<keyword evidence="5 8" id="KW-0862">Zinc</keyword>
<dbReference type="SUPFAM" id="SSF53720">
    <property type="entry name" value="ALDH-like"/>
    <property type="match status" value="1"/>
</dbReference>
<keyword evidence="8" id="KW-0368">Histidine biosynthesis</keyword>
<gene>
    <name evidence="8 15" type="primary">hisD</name>
    <name evidence="15" type="ORF">H8699_03070</name>
</gene>